<feature type="region of interest" description="Disordered" evidence="1">
    <location>
        <begin position="19"/>
        <end position="42"/>
    </location>
</feature>
<gene>
    <name evidence="2" type="ORF">SAMN04489717_2520</name>
</gene>
<protein>
    <submittedName>
        <fullName evidence="2">Uncharacterized protein</fullName>
    </submittedName>
</protein>
<dbReference type="AlphaFoldDB" id="A0A1H1RRQ7"/>
<dbReference type="Proteomes" id="UP000198983">
    <property type="component" value="Chromosome I"/>
</dbReference>
<accession>A0A1H1RRQ7</accession>
<organism evidence="2 3">
    <name type="scientific">Actinopolymorpha singaporensis</name>
    <dbReference type="NCBI Taxonomy" id="117157"/>
    <lineage>
        <taxon>Bacteria</taxon>
        <taxon>Bacillati</taxon>
        <taxon>Actinomycetota</taxon>
        <taxon>Actinomycetes</taxon>
        <taxon>Propionibacteriales</taxon>
        <taxon>Actinopolymorphaceae</taxon>
        <taxon>Actinopolymorpha</taxon>
    </lineage>
</organism>
<sequence length="42" mass="4507">MVGDGENAWPTGQSALATFLTDKGQRGRNALSGSPFRLRDEV</sequence>
<keyword evidence="3" id="KW-1185">Reference proteome</keyword>
<evidence type="ECO:0000256" key="1">
    <source>
        <dbReference type="SAM" id="MobiDB-lite"/>
    </source>
</evidence>
<dbReference type="EMBL" id="LT629732">
    <property type="protein sequence ID" value="SDS38344.1"/>
    <property type="molecule type" value="Genomic_DNA"/>
</dbReference>
<reference evidence="2 3" key="1">
    <citation type="submission" date="2016-10" db="EMBL/GenBank/DDBJ databases">
        <authorList>
            <person name="de Groot N.N."/>
        </authorList>
    </citation>
    <scope>NUCLEOTIDE SEQUENCE [LARGE SCALE GENOMIC DNA]</scope>
    <source>
        <strain evidence="2 3">DSM 22024</strain>
    </source>
</reference>
<evidence type="ECO:0000313" key="3">
    <source>
        <dbReference type="Proteomes" id="UP000198983"/>
    </source>
</evidence>
<proteinExistence type="predicted"/>
<evidence type="ECO:0000313" key="2">
    <source>
        <dbReference type="EMBL" id="SDS38344.1"/>
    </source>
</evidence>
<name>A0A1H1RRQ7_9ACTN</name>